<evidence type="ECO:0000259" key="2">
    <source>
        <dbReference type="Pfam" id="PF21647"/>
    </source>
</evidence>
<dbReference type="AlphaFoldDB" id="A0A2Z7DKQ5"/>
<evidence type="ECO:0000259" key="1">
    <source>
        <dbReference type="Pfam" id="PF06075"/>
    </source>
</evidence>
<sequence length="526" mass="58552">MASLVPGVLVKLLQSINSNLKVRGEYRSILLQVISIVPALTGSELWPDHGFFIKVSDSSHSTYVSLSKDDAYLILNNKLQLGQFFYVEKMEAGTPVPTLAGVRPVPGRHPFVGDPKDLMQLIEAPESPIQDDQECETIVKLGDLVQTNEKKKIVIKEEKGAVASRYMQGILKQKSEVRETDQSCAVKTNENENGNVIVAGKKVASFKGKQQELIQKRTSSPSRTCPDVLAHKLETDPFASKVEAAPVKSQAVKRSVKQENMHLNSLSNSSNKKQSSEVAPWSDLPAVLLKPGKGMLKRGNLASLVAAEARKEATTAANLVKCLSMFADLYKCASPENPHLSLPKFFVLDQLIEKSDVTIPTTDNWGTFQINSTMQEKDNPRKKAGSLHRRSINKTSKPSLELTDADKLEWSKGYGSKEIMEFKRILSNEAKSWFLDFLQNALEIGFQGGRREKKGRENSTLIEQNDHIALVLSQLKQTNEWLDKLRSDLSSEQNELLETVDRLKQKVYDCLLVHVDSAALALESRK</sequence>
<feature type="domain" description="DUF6857" evidence="2">
    <location>
        <begin position="270"/>
        <end position="359"/>
    </location>
</feature>
<dbReference type="Pfam" id="PF21647">
    <property type="entry name" value="DUF6857"/>
    <property type="match status" value="2"/>
</dbReference>
<proteinExistence type="predicted"/>
<protein>
    <recommendedName>
        <fullName evidence="5">DUF936 family protein</fullName>
    </recommendedName>
</protein>
<dbReference type="Proteomes" id="UP000250235">
    <property type="component" value="Unassembled WGS sequence"/>
</dbReference>
<feature type="domain" description="DUF936" evidence="1">
    <location>
        <begin position="4"/>
        <end position="119"/>
    </location>
</feature>
<accession>A0A2Z7DKQ5</accession>
<dbReference type="OrthoDB" id="773154at2759"/>
<gene>
    <name evidence="3" type="ORF">F511_18626</name>
</gene>
<dbReference type="InterPro" id="IPR010341">
    <property type="entry name" value="DUF936_pln"/>
</dbReference>
<dbReference type="PANTHER" id="PTHR31928">
    <property type="entry name" value="EXPRESSED PROTEIN"/>
    <property type="match status" value="1"/>
</dbReference>
<evidence type="ECO:0000313" key="4">
    <source>
        <dbReference type="Proteomes" id="UP000250235"/>
    </source>
</evidence>
<feature type="domain" description="DUF6857" evidence="2">
    <location>
        <begin position="375"/>
        <end position="521"/>
    </location>
</feature>
<dbReference type="EMBL" id="KQ986333">
    <property type="protein sequence ID" value="KZV58789.1"/>
    <property type="molecule type" value="Genomic_DNA"/>
</dbReference>
<dbReference type="Pfam" id="PF06075">
    <property type="entry name" value="DUF936"/>
    <property type="match status" value="1"/>
</dbReference>
<dbReference type="PANTHER" id="PTHR31928:SF2">
    <property type="entry name" value="EXPRESSED PROTEIN"/>
    <property type="match status" value="1"/>
</dbReference>
<name>A0A2Z7DKQ5_9LAMI</name>
<evidence type="ECO:0008006" key="5">
    <source>
        <dbReference type="Google" id="ProtNLM"/>
    </source>
</evidence>
<organism evidence="3 4">
    <name type="scientific">Dorcoceras hygrometricum</name>
    <dbReference type="NCBI Taxonomy" id="472368"/>
    <lineage>
        <taxon>Eukaryota</taxon>
        <taxon>Viridiplantae</taxon>
        <taxon>Streptophyta</taxon>
        <taxon>Embryophyta</taxon>
        <taxon>Tracheophyta</taxon>
        <taxon>Spermatophyta</taxon>
        <taxon>Magnoliopsida</taxon>
        <taxon>eudicotyledons</taxon>
        <taxon>Gunneridae</taxon>
        <taxon>Pentapetalae</taxon>
        <taxon>asterids</taxon>
        <taxon>lamiids</taxon>
        <taxon>Lamiales</taxon>
        <taxon>Gesneriaceae</taxon>
        <taxon>Didymocarpoideae</taxon>
        <taxon>Trichosporeae</taxon>
        <taxon>Loxocarpinae</taxon>
        <taxon>Dorcoceras</taxon>
    </lineage>
</organism>
<dbReference type="InterPro" id="IPR048297">
    <property type="entry name" value="DUF936_dom_pln"/>
</dbReference>
<evidence type="ECO:0000313" key="3">
    <source>
        <dbReference type="EMBL" id="KZV58789.1"/>
    </source>
</evidence>
<reference evidence="3 4" key="1">
    <citation type="journal article" date="2015" name="Proc. Natl. Acad. Sci. U.S.A.">
        <title>The resurrection genome of Boea hygrometrica: A blueprint for survival of dehydration.</title>
        <authorList>
            <person name="Xiao L."/>
            <person name="Yang G."/>
            <person name="Zhang L."/>
            <person name="Yang X."/>
            <person name="Zhao S."/>
            <person name="Ji Z."/>
            <person name="Zhou Q."/>
            <person name="Hu M."/>
            <person name="Wang Y."/>
            <person name="Chen M."/>
            <person name="Xu Y."/>
            <person name="Jin H."/>
            <person name="Xiao X."/>
            <person name="Hu G."/>
            <person name="Bao F."/>
            <person name="Hu Y."/>
            <person name="Wan P."/>
            <person name="Li L."/>
            <person name="Deng X."/>
            <person name="Kuang T."/>
            <person name="Xiang C."/>
            <person name="Zhu J.K."/>
            <person name="Oliver M.J."/>
            <person name="He Y."/>
        </authorList>
    </citation>
    <scope>NUCLEOTIDE SEQUENCE [LARGE SCALE GENOMIC DNA]</scope>
    <source>
        <strain evidence="4">cv. XS01</strain>
    </source>
</reference>
<dbReference type="InterPro" id="IPR049172">
    <property type="entry name" value="DUF6857_pln"/>
</dbReference>
<keyword evidence="4" id="KW-1185">Reference proteome</keyword>